<feature type="region of interest" description="Disordered" evidence="1">
    <location>
        <begin position="129"/>
        <end position="166"/>
    </location>
</feature>
<organism evidence="2 3">
    <name type="scientific">Kibdelosporangium persicum</name>
    <dbReference type="NCBI Taxonomy" id="2698649"/>
    <lineage>
        <taxon>Bacteria</taxon>
        <taxon>Bacillati</taxon>
        <taxon>Actinomycetota</taxon>
        <taxon>Actinomycetes</taxon>
        <taxon>Pseudonocardiales</taxon>
        <taxon>Pseudonocardiaceae</taxon>
        <taxon>Kibdelosporangium</taxon>
    </lineage>
</organism>
<evidence type="ECO:0000313" key="2">
    <source>
        <dbReference type="EMBL" id="NRN70826.1"/>
    </source>
</evidence>
<keyword evidence="3" id="KW-1185">Reference proteome</keyword>
<dbReference type="Proteomes" id="UP000763557">
    <property type="component" value="Unassembled WGS sequence"/>
</dbReference>
<evidence type="ECO:0000256" key="1">
    <source>
        <dbReference type="SAM" id="MobiDB-lite"/>
    </source>
</evidence>
<gene>
    <name evidence="2" type="ORF">GC106_81000</name>
</gene>
<proteinExistence type="predicted"/>
<evidence type="ECO:0000313" key="3">
    <source>
        <dbReference type="Proteomes" id="UP000763557"/>
    </source>
</evidence>
<name>A0ABX2FHE0_9PSEU</name>
<comment type="caution">
    <text evidence="2">The sequence shown here is derived from an EMBL/GenBank/DDBJ whole genome shotgun (WGS) entry which is preliminary data.</text>
</comment>
<accession>A0ABX2FHE0</accession>
<reference evidence="2 3" key="1">
    <citation type="submission" date="2020-01" db="EMBL/GenBank/DDBJ databases">
        <title>Kibdelosporangium persica a novel Actinomycetes from a hot desert in Iran.</title>
        <authorList>
            <person name="Safaei N."/>
            <person name="Zaburannyi N."/>
            <person name="Mueller R."/>
            <person name="Wink J."/>
        </authorList>
    </citation>
    <scope>NUCLEOTIDE SEQUENCE [LARGE SCALE GENOMIC DNA]</scope>
    <source>
        <strain evidence="2 3">4NS15</strain>
    </source>
</reference>
<protein>
    <recommendedName>
        <fullName evidence="4">Holliday junction resolvase RuvC</fullName>
    </recommendedName>
</protein>
<feature type="compositionally biased region" description="Basic and acidic residues" evidence="1">
    <location>
        <begin position="157"/>
        <end position="166"/>
    </location>
</feature>
<evidence type="ECO:0008006" key="4">
    <source>
        <dbReference type="Google" id="ProtNLM"/>
    </source>
</evidence>
<sequence length="179" mass="19822">MPCIGVDPGQTWTAAVLRVGGFGEHGWTMGPVDKYGVIRRDALNEVDAWDAFALYIVRLVDALDALVEYAVTRYGEVRVGVEVPLVPVGWRPGSVKRFQQLPMRDWLIPRQVAAAVLGQYPEAKVIRPDGFGSRPASEYPTELRGTRPPGWGPNETPNRERDHERAAYDIAGAAARMPR</sequence>
<dbReference type="EMBL" id="JAAATY010000045">
    <property type="protein sequence ID" value="NRN70826.1"/>
    <property type="molecule type" value="Genomic_DNA"/>
</dbReference>